<dbReference type="InterPro" id="IPR001623">
    <property type="entry name" value="DnaJ_domain"/>
</dbReference>
<dbReference type="GO" id="GO:0051082">
    <property type="term" value="F:unfolded protein binding"/>
    <property type="evidence" value="ECO:0007669"/>
    <property type="project" value="TreeGrafter"/>
</dbReference>
<dbReference type="AlphaFoldDB" id="A0A382DFX1"/>
<accession>A0A382DFX1</accession>
<gene>
    <name evidence="3" type="ORF">METZ01_LOCUS189435</name>
</gene>
<proteinExistence type="predicted"/>
<dbReference type="PANTHER" id="PTHR43096:SF52">
    <property type="entry name" value="DNAJ HOMOLOG 1, MITOCHONDRIAL-RELATED"/>
    <property type="match status" value="1"/>
</dbReference>
<feature type="domain" description="J" evidence="2">
    <location>
        <begin position="12"/>
        <end position="67"/>
    </location>
</feature>
<protein>
    <recommendedName>
        <fullName evidence="2">J domain-containing protein</fullName>
    </recommendedName>
</protein>
<dbReference type="CDD" id="cd06257">
    <property type="entry name" value="DnaJ"/>
    <property type="match status" value="1"/>
</dbReference>
<dbReference type="GO" id="GO:0005737">
    <property type="term" value="C:cytoplasm"/>
    <property type="evidence" value="ECO:0007669"/>
    <property type="project" value="TreeGrafter"/>
</dbReference>
<dbReference type="PANTHER" id="PTHR43096">
    <property type="entry name" value="DNAJ HOMOLOG 1, MITOCHONDRIAL-RELATED"/>
    <property type="match status" value="1"/>
</dbReference>
<sequence>MTSFLSYMVMLESYWVIGVSRNAHADEIRRGYRQLAKLGVSLSSPEASERFGRTVQRAYEVGSVDSSETQVGLKRFVHPSLMQRTLHKSLIADEIDIDFPSVVAIADRARCVFVDQDRNLMPLQADAQITSKQAHHGTTIQLDVPVQCTCVLCGGRGEIWGELCAVCYGSGSKSCSSEVRLMVPPGISSGAIFRFEITPDYAATTAVEVQIAVNSID</sequence>
<reference evidence="3" key="1">
    <citation type="submission" date="2018-05" db="EMBL/GenBank/DDBJ databases">
        <authorList>
            <person name="Lanie J.A."/>
            <person name="Ng W.-L."/>
            <person name="Kazmierczak K.M."/>
            <person name="Andrzejewski T.M."/>
            <person name="Davidsen T.M."/>
            <person name="Wayne K.J."/>
            <person name="Tettelin H."/>
            <person name="Glass J.I."/>
            <person name="Rusch D."/>
            <person name="Podicherti R."/>
            <person name="Tsui H.-C.T."/>
            <person name="Winkler M.E."/>
        </authorList>
    </citation>
    <scope>NUCLEOTIDE SEQUENCE</scope>
</reference>
<dbReference type="EMBL" id="UINC01038897">
    <property type="protein sequence ID" value="SVB36581.1"/>
    <property type="molecule type" value="Genomic_DNA"/>
</dbReference>
<evidence type="ECO:0000259" key="2">
    <source>
        <dbReference type="PROSITE" id="PS50076"/>
    </source>
</evidence>
<dbReference type="GO" id="GO:0042026">
    <property type="term" value="P:protein refolding"/>
    <property type="evidence" value="ECO:0007669"/>
    <property type="project" value="TreeGrafter"/>
</dbReference>
<evidence type="ECO:0000256" key="1">
    <source>
        <dbReference type="ARBA" id="ARBA00023186"/>
    </source>
</evidence>
<keyword evidence="1" id="KW-0143">Chaperone</keyword>
<dbReference type="SUPFAM" id="SSF46565">
    <property type="entry name" value="Chaperone J-domain"/>
    <property type="match status" value="1"/>
</dbReference>
<dbReference type="PROSITE" id="PS50076">
    <property type="entry name" value="DNAJ_2"/>
    <property type="match status" value="1"/>
</dbReference>
<dbReference type="Gene3D" id="1.10.287.110">
    <property type="entry name" value="DnaJ domain"/>
    <property type="match status" value="1"/>
</dbReference>
<evidence type="ECO:0000313" key="3">
    <source>
        <dbReference type="EMBL" id="SVB36581.1"/>
    </source>
</evidence>
<organism evidence="3">
    <name type="scientific">marine metagenome</name>
    <dbReference type="NCBI Taxonomy" id="408172"/>
    <lineage>
        <taxon>unclassified sequences</taxon>
        <taxon>metagenomes</taxon>
        <taxon>ecological metagenomes</taxon>
    </lineage>
</organism>
<dbReference type="InterPro" id="IPR036869">
    <property type="entry name" value="J_dom_sf"/>
</dbReference>
<name>A0A382DFX1_9ZZZZ</name>